<organism evidence="1 2">
    <name type="scientific">Trichinella spiralis</name>
    <name type="common">Trichina worm</name>
    <dbReference type="NCBI Taxonomy" id="6334"/>
    <lineage>
        <taxon>Eukaryota</taxon>
        <taxon>Metazoa</taxon>
        <taxon>Ecdysozoa</taxon>
        <taxon>Nematoda</taxon>
        <taxon>Enoplea</taxon>
        <taxon>Dorylaimia</taxon>
        <taxon>Trichinellida</taxon>
        <taxon>Trichinellidae</taxon>
        <taxon>Trichinella</taxon>
    </lineage>
</organism>
<proteinExistence type="predicted"/>
<keyword evidence="2" id="KW-1185">Reference proteome</keyword>
<dbReference type="EMBL" id="JBEUSY010000330">
    <property type="protein sequence ID" value="KAL1238115.1"/>
    <property type="molecule type" value="Genomic_DNA"/>
</dbReference>
<accession>A0ABR3KKD6</accession>
<protein>
    <submittedName>
        <fullName evidence="1">Phosphoribosylaminoimidazole-succinocarboxamide synthase</fullName>
    </submittedName>
</protein>
<evidence type="ECO:0000313" key="1">
    <source>
        <dbReference type="EMBL" id="KAL1238115.1"/>
    </source>
</evidence>
<name>A0ABR3KKD6_TRISP</name>
<gene>
    <name evidence="1" type="ORF">TSPI_00011</name>
</gene>
<sequence>MAQIIFYTCQLSRARTAPPAFAAVFMKSWACFTDWNHRSYRPLTFLSSALRLTFARYWMLAVSGTFTKRTSGHCLERRTVLYSLTILSSVSKSPLH</sequence>
<comment type="caution">
    <text evidence="1">The sequence shown here is derived from an EMBL/GenBank/DDBJ whole genome shotgun (WGS) entry which is preliminary data.</text>
</comment>
<evidence type="ECO:0000313" key="2">
    <source>
        <dbReference type="Proteomes" id="UP001558632"/>
    </source>
</evidence>
<reference evidence="1 2" key="1">
    <citation type="submission" date="2024-07" db="EMBL/GenBank/DDBJ databases">
        <title>Enhanced genomic and transcriptomic resources for Trichinella pseudospiralis and T. spiralis underpin the discovery of pronounced molecular differences between stages and species.</title>
        <authorList>
            <person name="Pasi K.K."/>
            <person name="La Rosa G."/>
            <person name="Gomez-Morales M.A."/>
            <person name="Tosini F."/>
            <person name="Sumanam S."/>
            <person name="Young N.D."/>
            <person name="Chang B.C."/>
            <person name="Robin G.B."/>
        </authorList>
    </citation>
    <scope>NUCLEOTIDE SEQUENCE [LARGE SCALE GENOMIC DNA]</scope>
    <source>
        <strain evidence="1">ISS534</strain>
    </source>
</reference>
<dbReference type="Proteomes" id="UP001558632">
    <property type="component" value="Unassembled WGS sequence"/>
</dbReference>